<comment type="caution">
    <text evidence="3">The sequence shown here is derived from an EMBL/GenBank/DDBJ whole genome shotgun (WGS) entry which is preliminary data.</text>
</comment>
<feature type="transmembrane region" description="Helical" evidence="2">
    <location>
        <begin position="26"/>
        <end position="45"/>
    </location>
</feature>
<gene>
    <name evidence="3" type="ORF">STAFG_0113</name>
</gene>
<reference evidence="3 4" key="1">
    <citation type="submission" date="2013-02" db="EMBL/GenBank/DDBJ databases">
        <title>Draft Genome Sequence of Streptomyces afghaniensis, Which Produces Compounds of the Julimycin B-Complex.</title>
        <authorList>
            <person name="Gruening B.A."/>
            <person name="Praeg A."/>
            <person name="Erxleben A."/>
            <person name="Guenther S."/>
            <person name="Fiedler H.-P."/>
            <person name="Goodfellow M."/>
            <person name="Mueller M."/>
        </authorList>
    </citation>
    <scope>NUCLEOTIDE SEQUENCE [LARGE SCALE GENOMIC DNA]</scope>
    <source>
        <strain evidence="3 4">772</strain>
    </source>
</reference>
<feature type="region of interest" description="Disordered" evidence="1">
    <location>
        <begin position="1"/>
        <end position="21"/>
    </location>
</feature>
<dbReference type="EMBL" id="AOPY01000607">
    <property type="protein sequence ID" value="EPJ42831.1"/>
    <property type="molecule type" value="Genomic_DNA"/>
</dbReference>
<evidence type="ECO:0000256" key="2">
    <source>
        <dbReference type="SAM" id="Phobius"/>
    </source>
</evidence>
<dbReference type="HOGENOM" id="CLU_2920586_0_0_11"/>
<protein>
    <submittedName>
        <fullName evidence="3">Uncharacterized protein</fullName>
    </submittedName>
</protein>
<keyword evidence="2" id="KW-0812">Transmembrane</keyword>
<evidence type="ECO:0000256" key="1">
    <source>
        <dbReference type="SAM" id="MobiDB-lite"/>
    </source>
</evidence>
<evidence type="ECO:0000313" key="3">
    <source>
        <dbReference type="EMBL" id="EPJ42831.1"/>
    </source>
</evidence>
<accession>S4MZW1</accession>
<keyword evidence="2" id="KW-0472">Membrane</keyword>
<sequence length="61" mass="5919">MLGRTSEVAPHEHSPPPHTSARLTRVAALVSAVCLLVAGCSVLGASDDGSDADPVGGPGAG</sequence>
<name>S4MZW1_9ACTN</name>
<proteinExistence type="predicted"/>
<organism evidence="3 4">
    <name type="scientific">Streptomyces afghaniensis 772</name>
    <dbReference type="NCBI Taxonomy" id="1283301"/>
    <lineage>
        <taxon>Bacteria</taxon>
        <taxon>Bacillati</taxon>
        <taxon>Actinomycetota</taxon>
        <taxon>Actinomycetes</taxon>
        <taxon>Kitasatosporales</taxon>
        <taxon>Streptomycetaceae</taxon>
        <taxon>Streptomyces</taxon>
    </lineage>
</organism>
<dbReference type="AlphaFoldDB" id="S4MZW1"/>
<dbReference type="PATRIC" id="fig|1283301.3.peg.105"/>
<keyword evidence="2" id="KW-1133">Transmembrane helix</keyword>
<dbReference type="Proteomes" id="UP000015001">
    <property type="component" value="Unassembled WGS sequence"/>
</dbReference>
<keyword evidence="4" id="KW-1185">Reference proteome</keyword>
<evidence type="ECO:0000313" key="4">
    <source>
        <dbReference type="Proteomes" id="UP000015001"/>
    </source>
</evidence>